<dbReference type="RefSeq" id="WP_149296552.1">
    <property type="nucleotide sequence ID" value="NZ_VTWH01000001.1"/>
</dbReference>
<dbReference type="OrthoDB" id="4494979at2"/>
<dbReference type="Pfam" id="PF02775">
    <property type="entry name" value="TPP_enzyme_C"/>
    <property type="match status" value="1"/>
</dbReference>
<reference evidence="7 8" key="1">
    <citation type="submission" date="2019-08" db="EMBL/GenBank/DDBJ databases">
        <title>Aureimonas fodiniaquatilis sp. nov., isolated from a coal mine wastewater.</title>
        <authorList>
            <person name="Kim W."/>
        </authorList>
    </citation>
    <scope>NUCLEOTIDE SEQUENCE [LARGE SCALE GENOMIC DNA]</scope>
    <source>
        <strain evidence="7 8">CAU 1482</strain>
    </source>
</reference>
<gene>
    <name evidence="7" type="ORF">FPY71_00425</name>
</gene>
<proteinExistence type="inferred from homology"/>
<dbReference type="InterPro" id="IPR029061">
    <property type="entry name" value="THDP-binding"/>
</dbReference>
<dbReference type="PANTHER" id="PTHR18968">
    <property type="entry name" value="THIAMINE PYROPHOSPHATE ENZYMES"/>
    <property type="match status" value="1"/>
</dbReference>
<organism evidence="7 8">
    <name type="scientific">Aureimonas fodinaquatilis</name>
    <dbReference type="NCBI Taxonomy" id="2565783"/>
    <lineage>
        <taxon>Bacteria</taxon>
        <taxon>Pseudomonadati</taxon>
        <taxon>Pseudomonadota</taxon>
        <taxon>Alphaproteobacteria</taxon>
        <taxon>Hyphomicrobiales</taxon>
        <taxon>Aurantimonadaceae</taxon>
        <taxon>Aureimonas</taxon>
    </lineage>
</organism>
<accession>A0A5B0E108</accession>
<dbReference type="InterPro" id="IPR045229">
    <property type="entry name" value="TPP_enz"/>
</dbReference>
<dbReference type="InterPro" id="IPR012000">
    <property type="entry name" value="Thiamin_PyroP_enz_cen_dom"/>
</dbReference>
<keyword evidence="2 3" id="KW-0786">Thiamine pyrophosphate</keyword>
<evidence type="ECO:0000259" key="5">
    <source>
        <dbReference type="Pfam" id="PF02775"/>
    </source>
</evidence>
<dbReference type="Proteomes" id="UP000324738">
    <property type="component" value="Unassembled WGS sequence"/>
</dbReference>
<feature type="domain" description="Thiamine pyrophosphate enzyme TPP-binding" evidence="5">
    <location>
        <begin position="393"/>
        <end position="542"/>
    </location>
</feature>
<dbReference type="Pfam" id="PF02776">
    <property type="entry name" value="TPP_enzyme_N"/>
    <property type="match status" value="1"/>
</dbReference>
<evidence type="ECO:0000256" key="3">
    <source>
        <dbReference type="RuleBase" id="RU362132"/>
    </source>
</evidence>
<dbReference type="AlphaFoldDB" id="A0A5B0E108"/>
<comment type="similarity">
    <text evidence="1 3">Belongs to the TPP enzyme family.</text>
</comment>
<keyword evidence="8" id="KW-1185">Reference proteome</keyword>
<dbReference type="EMBL" id="VTWH01000001">
    <property type="protein sequence ID" value="KAA0971641.1"/>
    <property type="molecule type" value="Genomic_DNA"/>
</dbReference>
<dbReference type="Pfam" id="PF00205">
    <property type="entry name" value="TPP_enzyme_M"/>
    <property type="match status" value="1"/>
</dbReference>
<evidence type="ECO:0000259" key="6">
    <source>
        <dbReference type="Pfam" id="PF02776"/>
    </source>
</evidence>
<dbReference type="GO" id="GO:0005948">
    <property type="term" value="C:acetolactate synthase complex"/>
    <property type="evidence" value="ECO:0007669"/>
    <property type="project" value="TreeGrafter"/>
</dbReference>
<dbReference type="CDD" id="cd00568">
    <property type="entry name" value="TPP_enzymes"/>
    <property type="match status" value="1"/>
</dbReference>
<feature type="domain" description="Thiamine pyrophosphate enzyme N-terminal TPP-binding" evidence="6">
    <location>
        <begin position="5"/>
        <end position="117"/>
    </location>
</feature>
<dbReference type="SUPFAM" id="SSF52518">
    <property type="entry name" value="Thiamin diphosphate-binding fold (THDP-binding)"/>
    <property type="match status" value="2"/>
</dbReference>
<dbReference type="GO" id="GO:0003984">
    <property type="term" value="F:acetolactate synthase activity"/>
    <property type="evidence" value="ECO:0007669"/>
    <property type="project" value="TreeGrafter"/>
</dbReference>
<dbReference type="InterPro" id="IPR000399">
    <property type="entry name" value="TPP-bd_CS"/>
</dbReference>
<protein>
    <submittedName>
        <fullName evidence="7">Thiamine pyrophosphate-binding protein</fullName>
    </submittedName>
</protein>
<evidence type="ECO:0000313" key="8">
    <source>
        <dbReference type="Proteomes" id="UP000324738"/>
    </source>
</evidence>
<dbReference type="GO" id="GO:0009097">
    <property type="term" value="P:isoleucine biosynthetic process"/>
    <property type="evidence" value="ECO:0007669"/>
    <property type="project" value="TreeGrafter"/>
</dbReference>
<dbReference type="GO" id="GO:0030976">
    <property type="term" value="F:thiamine pyrophosphate binding"/>
    <property type="evidence" value="ECO:0007669"/>
    <property type="project" value="InterPro"/>
</dbReference>
<dbReference type="CDD" id="cd07035">
    <property type="entry name" value="TPP_PYR_POX_like"/>
    <property type="match status" value="1"/>
</dbReference>
<dbReference type="GO" id="GO:0050660">
    <property type="term" value="F:flavin adenine dinucleotide binding"/>
    <property type="evidence" value="ECO:0007669"/>
    <property type="project" value="TreeGrafter"/>
</dbReference>
<comment type="caution">
    <text evidence="7">The sequence shown here is derived from an EMBL/GenBank/DDBJ whole genome shotgun (WGS) entry which is preliminary data.</text>
</comment>
<dbReference type="Gene3D" id="3.40.50.970">
    <property type="match status" value="2"/>
</dbReference>
<dbReference type="GO" id="GO:0009099">
    <property type="term" value="P:L-valine biosynthetic process"/>
    <property type="evidence" value="ECO:0007669"/>
    <property type="project" value="TreeGrafter"/>
</dbReference>
<evidence type="ECO:0000256" key="2">
    <source>
        <dbReference type="ARBA" id="ARBA00023052"/>
    </source>
</evidence>
<feature type="domain" description="Thiamine pyrophosphate enzyme central" evidence="4">
    <location>
        <begin position="197"/>
        <end position="332"/>
    </location>
</feature>
<evidence type="ECO:0000259" key="4">
    <source>
        <dbReference type="Pfam" id="PF00205"/>
    </source>
</evidence>
<dbReference type="InterPro" id="IPR012001">
    <property type="entry name" value="Thiamin_PyroP_enz_TPP-bd_dom"/>
</dbReference>
<evidence type="ECO:0000313" key="7">
    <source>
        <dbReference type="EMBL" id="KAA0971641.1"/>
    </source>
</evidence>
<dbReference type="SUPFAM" id="SSF52467">
    <property type="entry name" value="DHS-like NAD/FAD-binding domain"/>
    <property type="match status" value="1"/>
</dbReference>
<evidence type="ECO:0000256" key="1">
    <source>
        <dbReference type="ARBA" id="ARBA00007812"/>
    </source>
</evidence>
<dbReference type="InterPro" id="IPR029035">
    <property type="entry name" value="DHS-like_NAD/FAD-binding_dom"/>
</dbReference>
<dbReference type="PANTHER" id="PTHR18968:SF167">
    <property type="entry name" value="ACETOLACTATE SYNTHASE LARGE SUBUNIT ILVB2-RELATED"/>
    <property type="match status" value="1"/>
</dbReference>
<dbReference type="Gene3D" id="3.40.50.1220">
    <property type="entry name" value="TPP-binding domain"/>
    <property type="match status" value="1"/>
</dbReference>
<dbReference type="PROSITE" id="PS00187">
    <property type="entry name" value="TPP_ENZYMES"/>
    <property type="match status" value="1"/>
</dbReference>
<dbReference type="GO" id="GO:0000287">
    <property type="term" value="F:magnesium ion binding"/>
    <property type="evidence" value="ECO:0007669"/>
    <property type="project" value="InterPro"/>
</dbReference>
<sequence>MHTTRTGAKYIADYFKQREVTHVFFMDAILRRALIEMEDVGITRVLAHSEAAAAYMADGYARVSGRPGICMAQSVGAANLAAGLQDAYLHRSPVLAITGRKPPGYRNRHAYQEIDHAPLYQPVTKFHADVEDPAELRLMLDQAFRAMTSGAPRPAHLDLTGLQGELVETADINDTLDIDPRYNKVPAFRPPASADDIHHMAEMFAASCRPMLVAGAGAMHSKAARAIAEFAERYSIPVATSTGGHGCLPTDHPLHVGIVGNYSSPPANYLLDRADLVIFVGSEVSDQTTMDWTIPGLEVPKIQIDIDPAEAGRNYPAIYAVAADPRDTIEALQKAMADQQRYTSWADEVRSAVSQWQKAADELADSQAVPIGAQALCKAVGDALPDNAILVGDTGFSAIWSGNAIALRGAGQTYLRAAGSLGWAFPAALGAQCAAPERPVICFTGDGALYYHIAELETARRRNLPVVVVVNNNSAFGQALGNVRRLLGERDGNIDEMIRFGPTNFADVAQAFGVDAIRVERPGDLANAIGKAIAMRRPVLVDAVTDMESKVPEPWRRTR</sequence>
<dbReference type="InterPro" id="IPR011766">
    <property type="entry name" value="TPP_enzyme_TPP-bd"/>
</dbReference>
<name>A0A5B0E108_9HYPH</name>